<dbReference type="EMBL" id="SJPJ01000001">
    <property type="protein sequence ID" value="TWT82259.1"/>
    <property type="molecule type" value="Genomic_DNA"/>
</dbReference>
<keyword evidence="3" id="KW-1185">Reference proteome</keyword>
<feature type="domain" description="DUF403" evidence="1">
    <location>
        <begin position="13"/>
        <end position="322"/>
    </location>
</feature>
<dbReference type="InterPro" id="IPR007296">
    <property type="entry name" value="DUF403"/>
</dbReference>
<dbReference type="Pfam" id="PF04168">
    <property type="entry name" value="Alpha-E"/>
    <property type="match status" value="1"/>
</dbReference>
<dbReference type="Proteomes" id="UP000315010">
    <property type="component" value="Unassembled WGS sequence"/>
</dbReference>
<evidence type="ECO:0000313" key="2">
    <source>
        <dbReference type="EMBL" id="TWT82259.1"/>
    </source>
</evidence>
<organism evidence="2 3">
    <name type="scientific">Novipirellula herctigrandis</name>
    <dbReference type="NCBI Taxonomy" id="2527986"/>
    <lineage>
        <taxon>Bacteria</taxon>
        <taxon>Pseudomonadati</taxon>
        <taxon>Planctomycetota</taxon>
        <taxon>Planctomycetia</taxon>
        <taxon>Pirellulales</taxon>
        <taxon>Pirellulaceae</taxon>
        <taxon>Novipirellula</taxon>
    </lineage>
</organism>
<sequence length="328" mass="37757">MTRIPIFTLSPTMLSRVAESIYWMSRQVERAENHARFLEVTLNLILDQPEDVVDPWEPLVQVTGDTAWFLEKYGPPNAQNVVKFLAFDLEYHSSMLTCLRAARENAKSVRESLSSESYEQLNEFYHFVQHATSEQLTDPTAAFFDSVRRHALMWSGTLDNTMAHNKAWHFANVGRLLERADKTSRILDVKYFNLLPRIEDVGTAVDDLQWSTLLLAISGFEAYRRDHHLVDLEKVVEFFLFHRTFPRSILSCVAGADWSLYEISESSHETVPREARQKIAALKHRLSRTNVKEVLAGGMHQFIDLLQGELNEIGNLLNHDYFNQPSST</sequence>
<gene>
    <name evidence="2" type="ORF">CA13_37210</name>
</gene>
<dbReference type="InterPro" id="IPR051680">
    <property type="entry name" value="ATP-dep_Glu-Cys_Ligase-2"/>
</dbReference>
<dbReference type="PANTHER" id="PTHR34595">
    <property type="entry name" value="BLR5612 PROTEIN"/>
    <property type="match status" value="1"/>
</dbReference>
<evidence type="ECO:0000259" key="1">
    <source>
        <dbReference type="Pfam" id="PF04168"/>
    </source>
</evidence>
<protein>
    <recommendedName>
        <fullName evidence="1">DUF403 domain-containing protein</fullName>
    </recommendedName>
</protein>
<accession>A0A5C5Z4F3</accession>
<dbReference type="RefSeq" id="WP_419194487.1">
    <property type="nucleotide sequence ID" value="NZ_SJPJ01000001.1"/>
</dbReference>
<evidence type="ECO:0000313" key="3">
    <source>
        <dbReference type="Proteomes" id="UP000315010"/>
    </source>
</evidence>
<dbReference type="PANTHER" id="PTHR34595:SF7">
    <property type="entry name" value="SLL1039 PROTEIN"/>
    <property type="match status" value="1"/>
</dbReference>
<dbReference type="AlphaFoldDB" id="A0A5C5Z4F3"/>
<comment type="caution">
    <text evidence="2">The sequence shown here is derived from an EMBL/GenBank/DDBJ whole genome shotgun (WGS) entry which is preliminary data.</text>
</comment>
<proteinExistence type="predicted"/>
<reference evidence="2 3" key="1">
    <citation type="submission" date="2019-02" db="EMBL/GenBank/DDBJ databases">
        <title>Deep-cultivation of Planctomycetes and their phenomic and genomic characterization uncovers novel biology.</title>
        <authorList>
            <person name="Wiegand S."/>
            <person name="Jogler M."/>
            <person name="Boedeker C."/>
            <person name="Pinto D."/>
            <person name="Vollmers J."/>
            <person name="Rivas-Marin E."/>
            <person name="Kohn T."/>
            <person name="Peeters S.H."/>
            <person name="Heuer A."/>
            <person name="Rast P."/>
            <person name="Oberbeckmann S."/>
            <person name="Bunk B."/>
            <person name="Jeske O."/>
            <person name="Meyerdierks A."/>
            <person name="Storesund J.E."/>
            <person name="Kallscheuer N."/>
            <person name="Luecker S."/>
            <person name="Lage O.M."/>
            <person name="Pohl T."/>
            <person name="Merkel B.J."/>
            <person name="Hornburger P."/>
            <person name="Mueller R.-W."/>
            <person name="Bruemmer F."/>
            <person name="Labrenz M."/>
            <person name="Spormann A.M."/>
            <person name="Op Den Camp H."/>
            <person name="Overmann J."/>
            <person name="Amann R."/>
            <person name="Jetten M.S.M."/>
            <person name="Mascher T."/>
            <person name="Medema M.H."/>
            <person name="Devos D.P."/>
            <person name="Kaster A.-K."/>
            <person name="Ovreas L."/>
            <person name="Rohde M."/>
            <person name="Galperin M.Y."/>
            <person name="Jogler C."/>
        </authorList>
    </citation>
    <scope>NUCLEOTIDE SEQUENCE [LARGE SCALE GENOMIC DNA]</scope>
    <source>
        <strain evidence="2 3">CA13</strain>
    </source>
</reference>
<name>A0A5C5Z4F3_9BACT</name>